<dbReference type="PANTHER" id="PTHR12677:SF59">
    <property type="entry name" value="GOLGI APPARATUS MEMBRANE PROTEIN TVP38-RELATED"/>
    <property type="match status" value="1"/>
</dbReference>
<evidence type="ECO:0000259" key="8">
    <source>
        <dbReference type="Pfam" id="PF09335"/>
    </source>
</evidence>
<dbReference type="AlphaFoldDB" id="A0A2I1EQG9"/>
<dbReference type="Proteomes" id="UP000232688">
    <property type="component" value="Unassembled WGS sequence"/>
</dbReference>
<organism evidence="12 15">
    <name type="scientific">Rhizophagus irregularis</name>
    <dbReference type="NCBI Taxonomy" id="588596"/>
    <lineage>
        <taxon>Eukaryota</taxon>
        <taxon>Fungi</taxon>
        <taxon>Fungi incertae sedis</taxon>
        <taxon>Mucoromycota</taxon>
        <taxon>Glomeromycotina</taxon>
        <taxon>Glomeromycetes</taxon>
        <taxon>Glomerales</taxon>
        <taxon>Glomeraceae</taxon>
        <taxon>Rhizophagus</taxon>
    </lineage>
</organism>
<evidence type="ECO:0000256" key="2">
    <source>
        <dbReference type="ARBA" id="ARBA00022475"/>
    </source>
</evidence>
<keyword evidence="2" id="KW-1003">Cell membrane</keyword>
<accession>A0A2I1EQG9</accession>
<dbReference type="OrthoDB" id="166803at2759"/>
<dbReference type="GO" id="GO:0005886">
    <property type="term" value="C:plasma membrane"/>
    <property type="evidence" value="ECO:0007669"/>
    <property type="project" value="UniProtKB-SubCell"/>
</dbReference>
<evidence type="ECO:0000313" key="11">
    <source>
        <dbReference type="EMBL" id="PKC61161.1"/>
    </source>
</evidence>
<dbReference type="EMBL" id="LLXJ01000517">
    <property type="protein sequence ID" value="PKC08752.1"/>
    <property type="molecule type" value="Genomic_DNA"/>
</dbReference>
<dbReference type="VEuPathDB" id="FungiDB:RhiirFUN_019595"/>
<evidence type="ECO:0000256" key="7">
    <source>
        <dbReference type="SAM" id="Phobius"/>
    </source>
</evidence>
<name>A0A2I1EQG9_9GLOM</name>
<feature type="domain" description="VTT" evidence="8">
    <location>
        <begin position="134"/>
        <end position="252"/>
    </location>
</feature>
<evidence type="ECO:0000256" key="1">
    <source>
        <dbReference type="ARBA" id="ARBA00004651"/>
    </source>
</evidence>
<reference evidence="14 15" key="1">
    <citation type="submission" date="2016-04" db="EMBL/GenBank/DDBJ databases">
        <title>Genome analyses suggest a sexual origin of heterokaryosis in a supposedly ancient asexual fungus.</title>
        <authorList>
            <person name="Ropars J."/>
            <person name="Sedzielewska K."/>
            <person name="Noel J."/>
            <person name="Charron P."/>
            <person name="Farinelli L."/>
            <person name="Marton T."/>
            <person name="Kruger M."/>
            <person name="Pelin A."/>
            <person name="Brachmann A."/>
            <person name="Corradi N."/>
        </authorList>
    </citation>
    <scope>NUCLEOTIDE SEQUENCE [LARGE SCALE GENOMIC DNA]</scope>
    <source>
        <strain evidence="10 14">A5</strain>
        <strain evidence="12 15">C2</strain>
    </source>
</reference>
<feature type="transmembrane region" description="Helical" evidence="7">
    <location>
        <begin position="151"/>
        <end position="176"/>
    </location>
</feature>
<evidence type="ECO:0000313" key="15">
    <source>
        <dbReference type="Proteomes" id="UP000233469"/>
    </source>
</evidence>
<feature type="transmembrane region" description="Helical" evidence="7">
    <location>
        <begin position="229"/>
        <end position="250"/>
    </location>
</feature>
<feature type="transmembrane region" description="Helical" evidence="7">
    <location>
        <begin position="77"/>
        <end position="98"/>
    </location>
</feature>
<feature type="compositionally biased region" description="Acidic residues" evidence="6">
    <location>
        <begin position="1"/>
        <end position="12"/>
    </location>
</feature>
<keyword evidence="4 7" id="KW-1133">Transmembrane helix</keyword>
<evidence type="ECO:0000313" key="13">
    <source>
        <dbReference type="Proteomes" id="UP000232688"/>
    </source>
</evidence>
<dbReference type="InterPro" id="IPR032816">
    <property type="entry name" value="VTT_dom"/>
</dbReference>
<evidence type="ECO:0000256" key="6">
    <source>
        <dbReference type="SAM" id="MobiDB-lite"/>
    </source>
</evidence>
<reference evidence="10 14" key="2">
    <citation type="submission" date="2017-09" db="EMBL/GenBank/DDBJ databases">
        <title>Extensive intraspecific genome diversity in a model arbuscular mycorrhizal fungus.</title>
        <authorList>
            <person name="Chen E.C."/>
            <person name="Morin E."/>
            <person name="Beaudet D."/>
            <person name="Noel J."/>
            <person name="Ndikumana S."/>
            <person name="Charron P."/>
            <person name="St-Onge C."/>
            <person name="Giorgi J."/>
            <person name="Grigoriev I.V."/>
            <person name="Roux C."/>
            <person name="Martin F.M."/>
            <person name="Corradi N."/>
        </authorList>
    </citation>
    <scope>NUCLEOTIDE SEQUENCE [LARGE SCALE GENOMIC DNA]</scope>
    <source>
        <strain evidence="10 14">A5</strain>
    </source>
</reference>
<comment type="caution">
    <text evidence="12">The sequence shown here is derived from an EMBL/GenBank/DDBJ whole genome shotgun (WGS) entry which is preliminary data.</text>
</comment>
<feature type="compositionally biased region" description="Polar residues" evidence="6">
    <location>
        <begin position="14"/>
        <end position="29"/>
    </location>
</feature>
<evidence type="ECO:0000256" key="3">
    <source>
        <dbReference type="ARBA" id="ARBA00022692"/>
    </source>
</evidence>
<feature type="transmembrane region" description="Helical" evidence="7">
    <location>
        <begin position="349"/>
        <end position="372"/>
    </location>
</feature>
<evidence type="ECO:0000313" key="14">
    <source>
        <dbReference type="Proteomes" id="UP000232722"/>
    </source>
</evidence>
<dbReference type="EMBL" id="LLXH01001025">
    <property type="protein sequence ID" value="PKC61161.1"/>
    <property type="molecule type" value="Genomic_DNA"/>
</dbReference>
<dbReference type="InterPro" id="IPR015414">
    <property type="entry name" value="TMEM64"/>
</dbReference>
<evidence type="ECO:0000256" key="4">
    <source>
        <dbReference type="ARBA" id="ARBA00022989"/>
    </source>
</evidence>
<feature type="region of interest" description="Disordered" evidence="6">
    <location>
        <begin position="1"/>
        <end position="66"/>
    </location>
</feature>
<protein>
    <recommendedName>
        <fullName evidence="8">VTT domain-containing protein</fullName>
    </recommendedName>
</protein>
<feature type="transmembrane region" description="Helical" evidence="7">
    <location>
        <begin position="119"/>
        <end position="145"/>
    </location>
</feature>
<comment type="subcellular location">
    <subcellularLocation>
        <location evidence="1">Cell membrane</location>
        <topology evidence="1">Multi-pass membrane protein</topology>
    </subcellularLocation>
</comment>
<keyword evidence="5 7" id="KW-0472">Membrane</keyword>
<feature type="compositionally biased region" description="Low complexity" evidence="6">
    <location>
        <begin position="51"/>
        <end position="63"/>
    </location>
</feature>
<evidence type="ECO:0000313" key="12">
    <source>
        <dbReference type="EMBL" id="PKK68314.1"/>
    </source>
</evidence>
<proteinExistence type="predicted"/>
<reference evidence="11 13" key="4">
    <citation type="submission" date="2017-10" db="EMBL/GenBank/DDBJ databases">
        <title>Genome analyses suggest a sexual origin of heterokaryosis in a supposedly ancient asexual fungus.</title>
        <authorList>
            <person name="Corradi N."/>
            <person name="Sedzielewska K."/>
            <person name="Noel J."/>
            <person name="Charron P."/>
            <person name="Farinelli L."/>
            <person name="Marton T."/>
            <person name="Kruger M."/>
            <person name="Pelin A."/>
            <person name="Brachmann A."/>
            <person name="Corradi N."/>
        </authorList>
    </citation>
    <scope>NUCLEOTIDE SEQUENCE [LARGE SCALE GENOMIC DNA]</scope>
    <source>
        <strain evidence="11 13">A1</strain>
    </source>
</reference>
<gene>
    <name evidence="9" type="ORF">CHRIB12_LOCUS10679</name>
    <name evidence="11" type="ORF">RhiirA1_425165</name>
    <name evidence="10" type="ORF">RhiirA5_357507</name>
    <name evidence="12" type="ORF">RhiirC2_750402</name>
</gene>
<sequence length="385" mass="43268">MSPETQNEEATDDLSIQVQSPVINDIQTDYQEDNENYDETSRLLPPDENSQKQQQVKQTTSSSGLKNKRGRVFTSKAFIRSVLLVAFIVLIVVLLIVFRIQDHIKDYLELIEKHKKYGILIYLAIYTICVWLFLPGSIISIAAGFLFKPAILAGAIIIIGDILGAFGTFIFGRYIFSDWVKTQIEKRPMFTALNSVIADEGWKIVVMLRLTPIPFNLISYFFSVSSIDLFPFLWATVLGVLPGTFNAVWIGSLVKNLSLIDKPKLENKDIVIITMNIIFVTCCVIALSILGKRSLRKAMVRLQASKTAESNFNQDSVSSSSSQGAIDVAVEEENPLNSNAGEFTRTEKIILYFIGIVALLNLAISVPLYFYFRSIEQNSYYNLII</sequence>
<dbReference type="Pfam" id="PF09335">
    <property type="entry name" value="VTT_dom"/>
    <property type="match status" value="1"/>
</dbReference>
<dbReference type="VEuPathDB" id="FungiDB:FUN_018214"/>
<reference evidence="9" key="5">
    <citation type="submission" date="2020-05" db="EMBL/GenBank/DDBJ databases">
        <authorList>
            <person name="Rincon C."/>
            <person name="Sanders R I."/>
            <person name="Robbins C."/>
            <person name="Chaturvedi A."/>
        </authorList>
    </citation>
    <scope>NUCLEOTIDE SEQUENCE</scope>
    <source>
        <strain evidence="9">CHB12</strain>
    </source>
</reference>
<dbReference type="PANTHER" id="PTHR12677">
    <property type="entry name" value="GOLGI APPARATUS MEMBRANE PROTEIN TVP38-RELATED"/>
    <property type="match status" value="1"/>
</dbReference>
<dbReference type="Proteomes" id="UP000684084">
    <property type="component" value="Unassembled WGS sequence"/>
</dbReference>
<evidence type="ECO:0000313" key="10">
    <source>
        <dbReference type="EMBL" id="PKC08752.1"/>
    </source>
</evidence>
<dbReference type="VEuPathDB" id="FungiDB:RhiirA1_425165"/>
<feature type="transmembrane region" description="Helical" evidence="7">
    <location>
        <begin position="270"/>
        <end position="291"/>
    </location>
</feature>
<dbReference type="Proteomes" id="UP000233469">
    <property type="component" value="Unassembled WGS sequence"/>
</dbReference>
<evidence type="ECO:0000313" key="9">
    <source>
        <dbReference type="EMBL" id="CAB5366064.1"/>
    </source>
</evidence>
<reference evidence="13 15" key="3">
    <citation type="submission" date="2017-10" db="EMBL/GenBank/DDBJ databases">
        <title>Extensive intraspecific genome diversity in a model arbuscular mycorrhizal fungus.</title>
        <authorList>
            <person name="Chen E.C.H."/>
            <person name="Morin E."/>
            <person name="Baudet D."/>
            <person name="Noel J."/>
            <person name="Ndikumana S."/>
            <person name="Charron P."/>
            <person name="St-Onge C."/>
            <person name="Giorgi J."/>
            <person name="Grigoriev I.V."/>
            <person name="Roux C."/>
            <person name="Martin F.M."/>
            <person name="Corradi N."/>
        </authorList>
    </citation>
    <scope>NUCLEOTIDE SEQUENCE [LARGE SCALE GENOMIC DNA]</scope>
    <source>
        <strain evidence="11 13">A1</strain>
        <strain evidence="12 15">C2</strain>
    </source>
</reference>
<dbReference type="Proteomes" id="UP000232722">
    <property type="component" value="Unassembled WGS sequence"/>
</dbReference>
<keyword evidence="3 7" id="KW-0812">Transmembrane</keyword>
<dbReference type="EMBL" id="CAGKOT010000022">
    <property type="protein sequence ID" value="CAB5366064.1"/>
    <property type="molecule type" value="Genomic_DNA"/>
</dbReference>
<evidence type="ECO:0000256" key="5">
    <source>
        <dbReference type="ARBA" id="ARBA00023136"/>
    </source>
</evidence>
<dbReference type="EMBL" id="LLXL01000854">
    <property type="protein sequence ID" value="PKK68314.1"/>
    <property type="molecule type" value="Genomic_DNA"/>
</dbReference>